<gene>
    <name evidence="1" type="ORF">QHF89_06020</name>
</gene>
<reference evidence="1 2" key="1">
    <citation type="submission" date="2023-04" db="EMBL/GenBank/DDBJ databases">
        <title>The genome sequence of Polyangium sorediatum DSM14670.</title>
        <authorList>
            <person name="Zhang X."/>
        </authorList>
    </citation>
    <scope>NUCLEOTIDE SEQUENCE [LARGE SCALE GENOMIC DNA]</scope>
    <source>
        <strain evidence="1 2">DSM 14670</strain>
    </source>
</reference>
<protein>
    <submittedName>
        <fullName evidence="1">Uncharacterized protein</fullName>
    </submittedName>
</protein>
<dbReference type="EMBL" id="JARZHI010000003">
    <property type="protein sequence ID" value="MDI1429039.1"/>
    <property type="molecule type" value="Genomic_DNA"/>
</dbReference>
<organism evidence="1 2">
    <name type="scientific">Polyangium sorediatum</name>
    <dbReference type="NCBI Taxonomy" id="889274"/>
    <lineage>
        <taxon>Bacteria</taxon>
        <taxon>Pseudomonadati</taxon>
        <taxon>Myxococcota</taxon>
        <taxon>Polyangia</taxon>
        <taxon>Polyangiales</taxon>
        <taxon>Polyangiaceae</taxon>
        <taxon>Polyangium</taxon>
    </lineage>
</organism>
<keyword evidence="2" id="KW-1185">Reference proteome</keyword>
<proteinExistence type="predicted"/>
<comment type="caution">
    <text evidence="1">The sequence shown here is derived from an EMBL/GenBank/DDBJ whole genome shotgun (WGS) entry which is preliminary data.</text>
</comment>
<sequence length="349" mass="36202">MPELPAFSKYCDAGTDAAQADDAAMEAKSCEPRGDCIPNEPDGFEPPQPFWIGPHDKAKLFCPDDVGSFGSLAYADLQPVTASCPACVCGPIEGTCSPRPGQIQIRAGSCAEAQTPTVDFGAPAGWDGSCTSAGALPAGAECPPGSGIPCAQSVYASALPDPVEGCKPEPVPVPKATADAPWWGQVALSCSASPPAPAWTCEAADTTCQWKLPPGYRHCARREGVHACVEGSPYAERFVVYPYDAIKDSRGCSPCECKASGGACYGSFRVYEDEACSVPLIVQPKDSIQHSCDPVTPPGGPIGSKEITDLQYAPGKCQPSGGAAFGTVELDDARAVTWCCMAETKAPDL</sequence>
<evidence type="ECO:0000313" key="1">
    <source>
        <dbReference type="EMBL" id="MDI1429039.1"/>
    </source>
</evidence>
<accession>A0ABT6NL54</accession>
<dbReference type="RefSeq" id="WP_136967092.1">
    <property type="nucleotide sequence ID" value="NZ_JARZHI010000003.1"/>
</dbReference>
<evidence type="ECO:0000313" key="2">
    <source>
        <dbReference type="Proteomes" id="UP001160301"/>
    </source>
</evidence>
<name>A0ABT6NL54_9BACT</name>
<dbReference type="Proteomes" id="UP001160301">
    <property type="component" value="Unassembled WGS sequence"/>
</dbReference>